<accession>A0A9D4GYL1</accession>
<name>A0A9D4GYL1_DREPO</name>
<sequence length="248" mass="27517">MLARSPQDLIRTKTGYIFVHIQNINKTNILTKKNAPPPGGHVFQPTGKKIELVKDIIGTILTINVASRVLTRLYYSQLRKNAPPPGAHFHDDRTINVASRVNKGQSCYKTGPPAAFFQSNNQFFPSENLAKNSPPPGGHFHEDQTINVASRVLTRKNSPPPGCHAFQATGTIFKLVHAIIGTILLTKFLDDRTINFSYIRKNATPFGGHVCQPTGTIFILTYDIIGTNFLMKFHEDQTINVASRVLTI</sequence>
<evidence type="ECO:0000313" key="2">
    <source>
        <dbReference type="Proteomes" id="UP000828390"/>
    </source>
</evidence>
<evidence type="ECO:0000313" key="1">
    <source>
        <dbReference type="EMBL" id="KAH3826096.1"/>
    </source>
</evidence>
<dbReference type="AlphaFoldDB" id="A0A9D4GYL1"/>
<comment type="caution">
    <text evidence="1">The sequence shown here is derived from an EMBL/GenBank/DDBJ whole genome shotgun (WGS) entry which is preliminary data.</text>
</comment>
<protein>
    <submittedName>
        <fullName evidence="1">Uncharacterized protein</fullName>
    </submittedName>
</protein>
<organism evidence="1 2">
    <name type="scientific">Dreissena polymorpha</name>
    <name type="common">Zebra mussel</name>
    <name type="synonym">Mytilus polymorpha</name>
    <dbReference type="NCBI Taxonomy" id="45954"/>
    <lineage>
        <taxon>Eukaryota</taxon>
        <taxon>Metazoa</taxon>
        <taxon>Spiralia</taxon>
        <taxon>Lophotrochozoa</taxon>
        <taxon>Mollusca</taxon>
        <taxon>Bivalvia</taxon>
        <taxon>Autobranchia</taxon>
        <taxon>Heteroconchia</taxon>
        <taxon>Euheterodonta</taxon>
        <taxon>Imparidentia</taxon>
        <taxon>Neoheterodontei</taxon>
        <taxon>Myida</taxon>
        <taxon>Dreissenoidea</taxon>
        <taxon>Dreissenidae</taxon>
        <taxon>Dreissena</taxon>
    </lineage>
</organism>
<keyword evidence="2" id="KW-1185">Reference proteome</keyword>
<dbReference type="Proteomes" id="UP000828390">
    <property type="component" value="Unassembled WGS sequence"/>
</dbReference>
<reference evidence="1" key="1">
    <citation type="journal article" date="2019" name="bioRxiv">
        <title>The Genome of the Zebra Mussel, Dreissena polymorpha: A Resource for Invasive Species Research.</title>
        <authorList>
            <person name="McCartney M.A."/>
            <person name="Auch B."/>
            <person name="Kono T."/>
            <person name="Mallez S."/>
            <person name="Zhang Y."/>
            <person name="Obille A."/>
            <person name="Becker A."/>
            <person name="Abrahante J.E."/>
            <person name="Garbe J."/>
            <person name="Badalamenti J.P."/>
            <person name="Herman A."/>
            <person name="Mangelson H."/>
            <person name="Liachko I."/>
            <person name="Sullivan S."/>
            <person name="Sone E.D."/>
            <person name="Koren S."/>
            <person name="Silverstein K.A.T."/>
            <person name="Beckman K.B."/>
            <person name="Gohl D.M."/>
        </authorList>
    </citation>
    <scope>NUCLEOTIDE SEQUENCE</scope>
    <source>
        <strain evidence="1">Duluth1</strain>
        <tissue evidence="1">Whole animal</tissue>
    </source>
</reference>
<proteinExistence type="predicted"/>
<dbReference type="EMBL" id="JAIWYP010000005">
    <property type="protein sequence ID" value="KAH3826096.1"/>
    <property type="molecule type" value="Genomic_DNA"/>
</dbReference>
<reference evidence="1" key="2">
    <citation type="submission" date="2020-11" db="EMBL/GenBank/DDBJ databases">
        <authorList>
            <person name="McCartney M.A."/>
            <person name="Auch B."/>
            <person name="Kono T."/>
            <person name="Mallez S."/>
            <person name="Becker A."/>
            <person name="Gohl D.M."/>
            <person name="Silverstein K.A.T."/>
            <person name="Koren S."/>
            <person name="Bechman K.B."/>
            <person name="Herman A."/>
            <person name="Abrahante J.E."/>
            <person name="Garbe J."/>
        </authorList>
    </citation>
    <scope>NUCLEOTIDE SEQUENCE</scope>
    <source>
        <strain evidence="1">Duluth1</strain>
        <tissue evidence="1">Whole animal</tissue>
    </source>
</reference>
<gene>
    <name evidence="1" type="ORF">DPMN_127989</name>
</gene>